<keyword evidence="1" id="KW-0812">Transmembrane</keyword>
<evidence type="ECO:0000313" key="3">
    <source>
        <dbReference type="Proteomes" id="UP000740557"/>
    </source>
</evidence>
<feature type="transmembrane region" description="Helical" evidence="1">
    <location>
        <begin position="21"/>
        <end position="44"/>
    </location>
</feature>
<evidence type="ECO:0000256" key="1">
    <source>
        <dbReference type="SAM" id="Phobius"/>
    </source>
</evidence>
<proteinExistence type="predicted"/>
<accession>A0A955J2T3</accession>
<name>A0A955J2T3_UNCKA</name>
<gene>
    <name evidence="2" type="ORF">KC980_04415</name>
</gene>
<dbReference type="EMBL" id="JAGQNX010000148">
    <property type="protein sequence ID" value="MCA9308732.1"/>
    <property type="molecule type" value="Genomic_DNA"/>
</dbReference>
<evidence type="ECO:0000313" key="2">
    <source>
        <dbReference type="EMBL" id="MCA9308732.1"/>
    </source>
</evidence>
<reference evidence="2" key="2">
    <citation type="journal article" date="2021" name="Microbiome">
        <title>Successional dynamics and alternative stable states in a saline activated sludge microbial community over 9 years.</title>
        <authorList>
            <person name="Wang Y."/>
            <person name="Ye J."/>
            <person name="Ju F."/>
            <person name="Liu L."/>
            <person name="Boyd J.A."/>
            <person name="Deng Y."/>
            <person name="Parks D.H."/>
            <person name="Jiang X."/>
            <person name="Yin X."/>
            <person name="Woodcroft B.J."/>
            <person name="Tyson G.W."/>
            <person name="Hugenholtz P."/>
            <person name="Polz M.F."/>
            <person name="Zhang T."/>
        </authorList>
    </citation>
    <scope>NUCLEOTIDE SEQUENCE</scope>
    <source>
        <strain evidence="2">HKST-UBA79</strain>
    </source>
</reference>
<keyword evidence="1" id="KW-0472">Membrane</keyword>
<comment type="caution">
    <text evidence="2">The sequence shown here is derived from an EMBL/GenBank/DDBJ whole genome shotgun (WGS) entry which is preliminary data.</text>
</comment>
<reference evidence="2" key="1">
    <citation type="submission" date="2020-04" db="EMBL/GenBank/DDBJ databases">
        <authorList>
            <person name="Zhang T."/>
        </authorList>
    </citation>
    <scope>NUCLEOTIDE SEQUENCE</scope>
    <source>
        <strain evidence="2">HKST-UBA79</strain>
    </source>
</reference>
<sequence>GFESLRVYHITFMSKKSTSPLIFVTLILTAFLVFSVSVNVYYYFFPTANSSNENTISTYEILTITDSNPTYLIYVSSTRRGSKFYNSAHLYDSSSQQWQTLEPNLQNPVIKFVNDPTYSSERSYTAKYSLAFSDDTKVDLHIPFVDMSMIVKADPNYSKYGGSFIGDDVVKINGQDYRSKNALLVGSTNYSFGPDVYLLDIKTNWALYWDKDFNLHHLDYTDVNKPHPYYRSHSFYGVIDSLNRRVTYLTNPKISTSDLNYELKTGDITHKYTLQPIDAPFKQNISGSNYLMLQDNLPNGLYIDAHD</sequence>
<dbReference type="Proteomes" id="UP000740557">
    <property type="component" value="Unassembled WGS sequence"/>
</dbReference>
<protein>
    <submittedName>
        <fullName evidence="2">Uncharacterized protein</fullName>
    </submittedName>
</protein>
<dbReference type="AlphaFoldDB" id="A0A955J2T3"/>
<feature type="non-terminal residue" evidence="2">
    <location>
        <position position="1"/>
    </location>
</feature>
<organism evidence="2 3">
    <name type="scientific">candidate division WWE3 bacterium</name>
    <dbReference type="NCBI Taxonomy" id="2053526"/>
    <lineage>
        <taxon>Bacteria</taxon>
        <taxon>Katanobacteria</taxon>
    </lineage>
</organism>
<keyword evidence="1" id="KW-1133">Transmembrane helix</keyword>